<dbReference type="AlphaFoldDB" id="A0A1Y6D085"/>
<proteinExistence type="predicted"/>
<feature type="domain" description="DUF306" evidence="2">
    <location>
        <begin position="37"/>
        <end position="143"/>
    </location>
</feature>
<keyword evidence="4" id="KW-1185">Reference proteome</keyword>
<evidence type="ECO:0000313" key="3">
    <source>
        <dbReference type="EMBL" id="SMF95860.1"/>
    </source>
</evidence>
<feature type="chain" id="PRO_5012599471" evidence="1">
    <location>
        <begin position="20"/>
        <end position="149"/>
    </location>
</feature>
<keyword evidence="1" id="KW-0732">Signal</keyword>
<dbReference type="Pfam" id="PF03724">
    <property type="entry name" value="META"/>
    <property type="match status" value="1"/>
</dbReference>
<organism evidence="3 4">
    <name type="scientific">Methylomagnum ishizawai</name>
    <dbReference type="NCBI Taxonomy" id="1760988"/>
    <lineage>
        <taxon>Bacteria</taxon>
        <taxon>Pseudomonadati</taxon>
        <taxon>Pseudomonadota</taxon>
        <taxon>Gammaproteobacteria</taxon>
        <taxon>Methylococcales</taxon>
        <taxon>Methylococcaceae</taxon>
        <taxon>Methylomagnum</taxon>
    </lineage>
</organism>
<dbReference type="RefSeq" id="WP_176225254.1">
    <property type="nucleotide sequence ID" value="NZ_FXAM01000001.1"/>
</dbReference>
<dbReference type="STRING" id="1760988.SAMN02949497_3235"/>
<evidence type="ECO:0000313" key="4">
    <source>
        <dbReference type="Proteomes" id="UP000192923"/>
    </source>
</evidence>
<dbReference type="PROSITE" id="PS51257">
    <property type="entry name" value="PROKAR_LIPOPROTEIN"/>
    <property type="match status" value="1"/>
</dbReference>
<dbReference type="PANTHER" id="PTHR35535">
    <property type="entry name" value="HEAT SHOCK PROTEIN HSLJ"/>
    <property type="match status" value="1"/>
</dbReference>
<dbReference type="InterPro" id="IPR053147">
    <property type="entry name" value="Hsp_HslJ-like"/>
</dbReference>
<dbReference type="InterPro" id="IPR005184">
    <property type="entry name" value="DUF306_Meta_HslJ"/>
</dbReference>
<sequence>MRLPIKAGFLAATLLSACAACQGGGKPPAAQADPVGPSWTLVRLGGETLQLLPGTRPIGFTLVAQGNRVQGDTGCNRMTGGYTLQGDRLGFGQVATTRMACADPEVSRWEMGFLKALDATARWEIRGGSLELLDSLGKPLARLESPSPR</sequence>
<keyword evidence="3" id="KW-0346">Stress response</keyword>
<dbReference type="Proteomes" id="UP000192923">
    <property type="component" value="Unassembled WGS sequence"/>
</dbReference>
<accession>A0A1Y6D085</accession>
<reference evidence="3 4" key="1">
    <citation type="submission" date="2016-12" db="EMBL/GenBank/DDBJ databases">
        <authorList>
            <person name="Song W.-J."/>
            <person name="Kurnit D.M."/>
        </authorList>
    </citation>
    <scope>NUCLEOTIDE SEQUENCE [LARGE SCALE GENOMIC DNA]</scope>
    <source>
        <strain evidence="3 4">175</strain>
    </source>
</reference>
<dbReference type="EMBL" id="FXAM01000001">
    <property type="protein sequence ID" value="SMF95860.1"/>
    <property type="molecule type" value="Genomic_DNA"/>
</dbReference>
<dbReference type="InterPro" id="IPR038670">
    <property type="entry name" value="HslJ-like_sf"/>
</dbReference>
<protein>
    <submittedName>
        <fullName evidence="3">Heat shock protein HslJ</fullName>
    </submittedName>
</protein>
<name>A0A1Y6D085_9GAMM</name>
<evidence type="ECO:0000256" key="1">
    <source>
        <dbReference type="SAM" id="SignalP"/>
    </source>
</evidence>
<gene>
    <name evidence="3" type="ORF">SAMN02949497_3235</name>
</gene>
<evidence type="ECO:0000259" key="2">
    <source>
        <dbReference type="Pfam" id="PF03724"/>
    </source>
</evidence>
<dbReference type="PANTHER" id="PTHR35535:SF1">
    <property type="entry name" value="HEAT SHOCK PROTEIN HSLJ"/>
    <property type="match status" value="1"/>
</dbReference>
<dbReference type="Gene3D" id="2.40.128.270">
    <property type="match status" value="1"/>
</dbReference>
<feature type="signal peptide" evidence="1">
    <location>
        <begin position="1"/>
        <end position="19"/>
    </location>
</feature>